<accession>A0A6L5Z1S0</accession>
<comment type="caution">
    <text evidence="6">The sequence shown here is derived from an EMBL/GenBank/DDBJ whole genome shotgun (WGS) entry which is preliminary data.</text>
</comment>
<evidence type="ECO:0000313" key="6">
    <source>
        <dbReference type="EMBL" id="MSU89944.1"/>
    </source>
</evidence>
<dbReference type="Proteomes" id="UP000474957">
    <property type="component" value="Unassembled WGS sequence"/>
</dbReference>
<feature type="domain" description="Solute-binding protein family 5" evidence="5">
    <location>
        <begin position="100"/>
        <end position="514"/>
    </location>
</feature>
<comment type="subcellular location">
    <subcellularLocation>
        <location evidence="1">Periplasm</location>
    </subcellularLocation>
</comment>
<name>A0A6L5Z1S0_9RHOB</name>
<organism evidence="6 7">
    <name type="scientific">Halovulum marinum</name>
    <dbReference type="NCBI Taxonomy" id="2662447"/>
    <lineage>
        <taxon>Bacteria</taxon>
        <taxon>Pseudomonadati</taxon>
        <taxon>Pseudomonadota</taxon>
        <taxon>Alphaproteobacteria</taxon>
        <taxon>Rhodobacterales</taxon>
        <taxon>Paracoccaceae</taxon>
        <taxon>Halovulum</taxon>
    </lineage>
</organism>
<dbReference type="GO" id="GO:0043190">
    <property type="term" value="C:ATP-binding cassette (ABC) transporter complex"/>
    <property type="evidence" value="ECO:0007669"/>
    <property type="project" value="InterPro"/>
</dbReference>
<evidence type="ECO:0000313" key="7">
    <source>
        <dbReference type="Proteomes" id="UP000474957"/>
    </source>
</evidence>
<sequence length="606" mass="67772">MHLNRRIAALAAACVAVASAALAEPEHGLAMYGEPALPPDFVSLPYANPDAPKGGRIVFGEGGGFDAFNPYILKGRSPYGLRVHVFESLMGRSWDEPFTLYGLLAESVETGPNREWVEFQLRPEAKFSDGTPLTVDDVIWSFETLAEKGLPRYANAWDKVESVEKVGARGLRFTFSEQDNELPLILGLRPVLNPRDWEGRDFAESTLDVPTATGPYTVGRFEPGRFIEFVRDPDYWGKDLPFNRGQHNLDVIRYEYYADGDVIFEAFRAGEVSTFRESNPAKWARDYDFPAVRDGRIVKSEIPHQRPSGMEGFVFNTRREPFRDWRVREALIQAFNFDFVNRTLNDGAYKRITSYFSNSDLAMQPGAAEGKVAELLAPFEDTLLPGALDGYGLPENTSGGRDRAAIRRASALLEEAGWTIRQGTLRNADGEAFTLTISLDSSARLISLTPSEQEAVANIWRDSLARLGIAAEIELVDSAQFAERKDAYDFDVIINRWGLSLSPGNEQYLYWGSDGVEQPGTRNYMGMDSPAAEAMIDAMLTADDHDGFVAAVRALDRVLMAGRYVVPFWFADRTLMAHKATLRFPDTLPVYGDWIGFLPDVWWSEE</sequence>
<evidence type="ECO:0000256" key="3">
    <source>
        <dbReference type="ARBA" id="ARBA00022729"/>
    </source>
</evidence>
<dbReference type="CDD" id="cd08497">
    <property type="entry name" value="MbnE-like"/>
    <property type="match status" value="1"/>
</dbReference>
<evidence type="ECO:0000256" key="4">
    <source>
        <dbReference type="SAM" id="SignalP"/>
    </source>
</evidence>
<dbReference type="InterPro" id="IPR000914">
    <property type="entry name" value="SBP_5_dom"/>
</dbReference>
<comment type="similarity">
    <text evidence="2">Belongs to the bacterial solute-binding protein 5 family.</text>
</comment>
<dbReference type="SUPFAM" id="SSF53850">
    <property type="entry name" value="Periplasmic binding protein-like II"/>
    <property type="match status" value="1"/>
</dbReference>
<dbReference type="GO" id="GO:0030288">
    <property type="term" value="C:outer membrane-bounded periplasmic space"/>
    <property type="evidence" value="ECO:0007669"/>
    <property type="project" value="TreeGrafter"/>
</dbReference>
<dbReference type="AlphaFoldDB" id="A0A6L5Z1S0"/>
<dbReference type="Gene3D" id="3.40.190.10">
    <property type="entry name" value="Periplasmic binding protein-like II"/>
    <property type="match status" value="1"/>
</dbReference>
<dbReference type="GO" id="GO:1904680">
    <property type="term" value="F:peptide transmembrane transporter activity"/>
    <property type="evidence" value="ECO:0007669"/>
    <property type="project" value="TreeGrafter"/>
</dbReference>
<dbReference type="InterPro" id="IPR030678">
    <property type="entry name" value="Peptide/Ni-bd"/>
</dbReference>
<dbReference type="PIRSF" id="PIRSF002741">
    <property type="entry name" value="MppA"/>
    <property type="match status" value="1"/>
</dbReference>
<dbReference type="Pfam" id="PF00496">
    <property type="entry name" value="SBP_bac_5"/>
    <property type="match status" value="1"/>
</dbReference>
<reference evidence="6 7" key="1">
    <citation type="submission" date="2019-10" db="EMBL/GenBank/DDBJ databases">
        <title>Cognatihalovulum marinum gen. nov. sp. nov., a new member of the family Rhodobacteraceae isolated from deep seawater of the Northwest Indian Ocean.</title>
        <authorList>
            <person name="Ruan C."/>
            <person name="Wang J."/>
            <person name="Zheng X."/>
            <person name="Song L."/>
            <person name="Zhu Y."/>
            <person name="Huang Y."/>
            <person name="Lu Z."/>
            <person name="Du W."/>
            <person name="Huang L."/>
            <person name="Dai X."/>
        </authorList>
    </citation>
    <scope>NUCLEOTIDE SEQUENCE [LARGE SCALE GENOMIC DNA]</scope>
    <source>
        <strain evidence="6 7">2CG4</strain>
    </source>
</reference>
<keyword evidence="3 4" id="KW-0732">Signal</keyword>
<dbReference type="PANTHER" id="PTHR30290:SF64">
    <property type="entry name" value="ABC TRANSPORTER PERIPLASMIC BINDING PROTEIN"/>
    <property type="match status" value="1"/>
</dbReference>
<evidence type="ECO:0000256" key="2">
    <source>
        <dbReference type="ARBA" id="ARBA00005695"/>
    </source>
</evidence>
<feature type="chain" id="PRO_5026742185" evidence="4">
    <location>
        <begin position="24"/>
        <end position="606"/>
    </location>
</feature>
<keyword evidence="7" id="KW-1185">Reference proteome</keyword>
<feature type="signal peptide" evidence="4">
    <location>
        <begin position="1"/>
        <end position="23"/>
    </location>
</feature>
<dbReference type="GO" id="GO:0015833">
    <property type="term" value="P:peptide transport"/>
    <property type="evidence" value="ECO:0007669"/>
    <property type="project" value="TreeGrafter"/>
</dbReference>
<dbReference type="Gene3D" id="3.10.105.10">
    <property type="entry name" value="Dipeptide-binding Protein, Domain 3"/>
    <property type="match status" value="1"/>
</dbReference>
<dbReference type="GO" id="GO:0042884">
    <property type="term" value="P:microcin transport"/>
    <property type="evidence" value="ECO:0007669"/>
    <property type="project" value="TreeGrafter"/>
</dbReference>
<dbReference type="RefSeq" id="WP_154446430.1">
    <property type="nucleotide sequence ID" value="NZ_WIND01000006.1"/>
</dbReference>
<evidence type="ECO:0000259" key="5">
    <source>
        <dbReference type="Pfam" id="PF00496"/>
    </source>
</evidence>
<gene>
    <name evidence="6" type="ORF">GE300_10020</name>
</gene>
<dbReference type="PANTHER" id="PTHR30290">
    <property type="entry name" value="PERIPLASMIC BINDING COMPONENT OF ABC TRANSPORTER"/>
    <property type="match status" value="1"/>
</dbReference>
<dbReference type="InterPro" id="IPR039424">
    <property type="entry name" value="SBP_5"/>
</dbReference>
<dbReference type="EMBL" id="WIND01000006">
    <property type="protein sequence ID" value="MSU89944.1"/>
    <property type="molecule type" value="Genomic_DNA"/>
</dbReference>
<evidence type="ECO:0000256" key="1">
    <source>
        <dbReference type="ARBA" id="ARBA00004418"/>
    </source>
</evidence>
<protein>
    <submittedName>
        <fullName evidence="6">ABC transporter substrate-binding protein</fullName>
    </submittedName>
</protein>
<proteinExistence type="inferred from homology"/>